<feature type="region of interest" description="Disordered" evidence="8">
    <location>
        <begin position="1"/>
        <end position="27"/>
    </location>
</feature>
<dbReference type="SMART" id="SM00714">
    <property type="entry name" value="LITAF"/>
    <property type="match status" value="1"/>
</dbReference>
<keyword evidence="5" id="KW-0479">Metal-binding</keyword>
<keyword evidence="11" id="KW-1185">Reference proteome</keyword>
<reference evidence="11" key="1">
    <citation type="submission" date="2014-07" db="EMBL/GenBank/DDBJ databases">
        <authorList>
            <person name="Martin A.A"/>
            <person name="De Silva N."/>
        </authorList>
    </citation>
    <scope>NUCLEOTIDE SEQUENCE</scope>
</reference>
<feature type="domain" description="LITAF" evidence="10">
    <location>
        <begin position="73"/>
        <end position="161"/>
    </location>
</feature>
<evidence type="ECO:0000256" key="1">
    <source>
        <dbReference type="ARBA" id="ARBA00004414"/>
    </source>
</evidence>
<dbReference type="GO" id="GO:0031902">
    <property type="term" value="C:late endosome membrane"/>
    <property type="evidence" value="ECO:0007669"/>
    <property type="project" value="UniProtKB-SubCell"/>
</dbReference>
<proteinExistence type="inferred from homology"/>
<dbReference type="PROSITE" id="PS51837">
    <property type="entry name" value="LITAF"/>
    <property type="match status" value="1"/>
</dbReference>
<evidence type="ECO:0000256" key="7">
    <source>
        <dbReference type="ARBA" id="ARBA00023136"/>
    </source>
</evidence>
<evidence type="ECO:0000256" key="5">
    <source>
        <dbReference type="ARBA" id="ARBA00022723"/>
    </source>
</evidence>
<reference evidence="12" key="2">
    <citation type="submission" date="2015-08" db="UniProtKB">
        <authorList>
            <consortium name="WormBaseParasite"/>
        </authorList>
    </citation>
    <scope>IDENTIFICATION</scope>
</reference>
<dbReference type="InterPro" id="IPR006629">
    <property type="entry name" value="LITAF"/>
</dbReference>
<evidence type="ECO:0000256" key="3">
    <source>
        <dbReference type="ARBA" id="ARBA00004630"/>
    </source>
</evidence>
<evidence type="ECO:0000256" key="8">
    <source>
        <dbReference type="SAM" id="MobiDB-lite"/>
    </source>
</evidence>
<evidence type="ECO:0000313" key="11">
    <source>
        <dbReference type="Proteomes" id="UP000035680"/>
    </source>
</evidence>
<evidence type="ECO:0000256" key="2">
    <source>
        <dbReference type="ARBA" id="ARBA00004481"/>
    </source>
</evidence>
<feature type="compositionally biased region" description="Low complexity" evidence="8">
    <location>
        <begin position="1"/>
        <end position="21"/>
    </location>
</feature>
<protein>
    <submittedName>
        <fullName evidence="12">LITAF domain-containing protein</fullName>
    </submittedName>
</protein>
<evidence type="ECO:0000256" key="6">
    <source>
        <dbReference type="ARBA" id="ARBA00022833"/>
    </source>
</evidence>
<evidence type="ECO:0000256" key="9">
    <source>
        <dbReference type="SAM" id="Phobius"/>
    </source>
</evidence>
<feature type="transmembrane region" description="Helical" evidence="9">
    <location>
        <begin position="116"/>
        <end position="138"/>
    </location>
</feature>
<dbReference type="GO" id="GO:0008270">
    <property type="term" value="F:zinc ion binding"/>
    <property type="evidence" value="ECO:0007669"/>
    <property type="project" value="TreeGrafter"/>
</dbReference>
<keyword evidence="9" id="KW-1133">Transmembrane helix</keyword>
<keyword evidence="7 9" id="KW-0472">Membrane</keyword>
<sequence>MDSKNLPNYNTNENNVEQQQQPFPPPPYIDVRSQDHQNSNVTYILPPNAVPPNQFVLGEGPPILNSYSVNHHNNSRRHCHGYPYTRYPTTLYCYKCNQYVFSVVSYEKGEKFKRNLLILLFLCLICPPLICIIPILLLTDSLKDSVHKCPSCGTIIGIHVVY</sequence>
<dbReference type="Pfam" id="PF10601">
    <property type="entry name" value="zf-LITAF-like"/>
    <property type="match status" value="1"/>
</dbReference>
<keyword evidence="6" id="KW-0862">Zinc</keyword>
<name>A0A0K0F483_STRVS</name>
<dbReference type="InterPro" id="IPR037519">
    <property type="entry name" value="LITAF_fam"/>
</dbReference>
<dbReference type="AlphaFoldDB" id="A0A0K0F483"/>
<dbReference type="PANTHER" id="PTHR23292:SF6">
    <property type="entry name" value="FI16602P1-RELATED"/>
    <property type="match status" value="1"/>
</dbReference>
<evidence type="ECO:0000259" key="10">
    <source>
        <dbReference type="PROSITE" id="PS51837"/>
    </source>
</evidence>
<dbReference type="Proteomes" id="UP000035680">
    <property type="component" value="Unassembled WGS sequence"/>
</dbReference>
<comment type="similarity">
    <text evidence="4">Belongs to the CDIP1/LITAF family.</text>
</comment>
<organism evidence="11 12">
    <name type="scientific">Strongyloides venezuelensis</name>
    <name type="common">Threadworm</name>
    <dbReference type="NCBI Taxonomy" id="75913"/>
    <lineage>
        <taxon>Eukaryota</taxon>
        <taxon>Metazoa</taxon>
        <taxon>Ecdysozoa</taxon>
        <taxon>Nematoda</taxon>
        <taxon>Chromadorea</taxon>
        <taxon>Rhabditida</taxon>
        <taxon>Tylenchina</taxon>
        <taxon>Panagrolaimomorpha</taxon>
        <taxon>Strongyloidoidea</taxon>
        <taxon>Strongyloididae</taxon>
        <taxon>Strongyloides</taxon>
    </lineage>
</organism>
<evidence type="ECO:0000313" key="12">
    <source>
        <dbReference type="WBParaSite" id="SVE_0361900.1"/>
    </source>
</evidence>
<dbReference type="GO" id="GO:0005765">
    <property type="term" value="C:lysosomal membrane"/>
    <property type="evidence" value="ECO:0007669"/>
    <property type="project" value="UniProtKB-SubCell"/>
</dbReference>
<evidence type="ECO:0000256" key="4">
    <source>
        <dbReference type="ARBA" id="ARBA00005975"/>
    </source>
</evidence>
<dbReference type="WBParaSite" id="SVE_0361900.1">
    <property type="protein sequence ID" value="SVE_0361900.1"/>
    <property type="gene ID" value="SVE_0361900"/>
</dbReference>
<comment type="subcellular location">
    <subcellularLocation>
        <location evidence="2">Endosome membrane</location>
        <topology evidence="2">Peripheral membrane protein</topology>
    </subcellularLocation>
    <subcellularLocation>
        <location evidence="1">Late endosome membrane</location>
    </subcellularLocation>
    <subcellularLocation>
        <location evidence="3">Lysosome membrane</location>
        <topology evidence="3">Peripheral membrane protein</topology>
        <orientation evidence="3">Cytoplasmic side</orientation>
    </subcellularLocation>
</comment>
<keyword evidence="9" id="KW-0812">Transmembrane</keyword>
<accession>A0A0K0F483</accession>
<dbReference type="PANTHER" id="PTHR23292">
    <property type="entry name" value="LIPOPOLYSACCHARIDE-INDUCED TUMOR NECROSIS FACTOR-ALPHA FACTOR"/>
    <property type="match status" value="1"/>
</dbReference>